<comment type="caution">
    <text evidence="2">The sequence shown here is derived from an EMBL/GenBank/DDBJ whole genome shotgun (WGS) entry which is preliminary data.</text>
</comment>
<dbReference type="AlphaFoldDB" id="A0A8H5HIH6"/>
<dbReference type="OrthoDB" id="2935627at2759"/>
<gene>
    <name evidence="2" type="ORF">D9615_003507</name>
</gene>
<evidence type="ECO:0000313" key="2">
    <source>
        <dbReference type="EMBL" id="KAF5383756.1"/>
    </source>
</evidence>
<protein>
    <submittedName>
        <fullName evidence="2">Uncharacterized protein</fullName>
    </submittedName>
</protein>
<name>A0A8H5HIH6_9AGAR</name>
<reference evidence="2 3" key="1">
    <citation type="journal article" date="2020" name="ISME J.">
        <title>Uncovering the hidden diversity of litter-decomposition mechanisms in mushroom-forming fungi.</title>
        <authorList>
            <person name="Floudas D."/>
            <person name="Bentzer J."/>
            <person name="Ahren D."/>
            <person name="Johansson T."/>
            <person name="Persson P."/>
            <person name="Tunlid A."/>
        </authorList>
    </citation>
    <scope>NUCLEOTIDE SEQUENCE [LARGE SCALE GENOMIC DNA]</scope>
    <source>
        <strain evidence="2 3">CBS 661.87</strain>
    </source>
</reference>
<sequence length="80" mass="8628">MGLLPFSLSYLMLTPRRIQLPTDVVPQSTRSRLRASSAPASPNRWSKHLTLTAKSLRSFQGLSPPAAGKAPADELGVAQE</sequence>
<keyword evidence="3" id="KW-1185">Reference proteome</keyword>
<dbReference type="EMBL" id="JAACJP010000006">
    <property type="protein sequence ID" value="KAF5383756.1"/>
    <property type="molecule type" value="Genomic_DNA"/>
</dbReference>
<accession>A0A8H5HIH6</accession>
<feature type="region of interest" description="Disordered" evidence="1">
    <location>
        <begin position="25"/>
        <end position="44"/>
    </location>
</feature>
<evidence type="ECO:0000313" key="3">
    <source>
        <dbReference type="Proteomes" id="UP000565441"/>
    </source>
</evidence>
<proteinExistence type="predicted"/>
<organism evidence="2 3">
    <name type="scientific">Tricholomella constricta</name>
    <dbReference type="NCBI Taxonomy" id="117010"/>
    <lineage>
        <taxon>Eukaryota</taxon>
        <taxon>Fungi</taxon>
        <taxon>Dikarya</taxon>
        <taxon>Basidiomycota</taxon>
        <taxon>Agaricomycotina</taxon>
        <taxon>Agaricomycetes</taxon>
        <taxon>Agaricomycetidae</taxon>
        <taxon>Agaricales</taxon>
        <taxon>Tricholomatineae</taxon>
        <taxon>Lyophyllaceae</taxon>
        <taxon>Tricholomella</taxon>
    </lineage>
</organism>
<feature type="compositionally biased region" description="Low complexity" evidence="1">
    <location>
        <begin position="28"/>
        <end position="44"/>
    </location>
</feature>
<dbReference type="Proteomes" id="UP000565441">
    <property type="component" value="Unassembled WGS sequence"/>
</dbReference>
<feature type="region of interest" description="Disordered" evidence="1">
    <location>
        <begin position="60"/>
        <end position="80"/>
    </location>
</feature>
<evidence type="ECO:0000256" key="1">
    <source>
        <dbReference type="SAM" id="MobiDB-lite"/>
    </source>
</evidence>